<reference evidence="1 2" key="1">
    <citation type="submission" date="2021-08" db="EMBL/GenBank/DDBJ databases">
        <title>Draft Genome Sequence of Phanerochaete sordida strain YK-624.</title>
        <authorList>
            <person name="Mori T."/>
            <person name="Dohra H."/>
            <person name="Suzuki T."/>
            <person name="Kawagishi H."/>
            <person name="Hirai H."/>
        </authorList>
    </citation>
    <scope>NUCLEOTIDE SEQUENCE [LARGE SCALE GENOMIC DNA]</scope>
    <source>
        <strain evidence="1 2">YK-624</strain>
    </source>
</reference>
<dbReference type="Proteomes" id="UP000703269">
    <property type="component" value="Unassembled WGS sequence"/>
</dbReference>
<dbReference type="AlphaFoldDB" id="A0A9P3LGP4"/>
<name>A0A9P3LGP4_9APHY</name>
<accession>A0A9P3LGP4</accession>
<protein>
    <submittedName>
        <fullName evidence="1">Uncharacterized protein</fullName>
    </submittedName>
</protein>
<proteinExistence type="predicted"/>
<keyword evidence="2" id="KW-1185">Reference proteome</keyword>
<dbReference type="EMBL" id="BPQB01000041">
    <property type="protein sequence ID" value="GJE94525.1"/>
    <property type="molecule type" value="Genomic_DNA"/>
</dbReference>
<sequence>MLKCFTNLRHLTLVQCHIEPWSEGAPLWDYRFAYHTLKTLSVVPARHYAQADVLNTLFFFRAVTIIKLELLDDNKEYNSPAPTGPVPPTHRAVAPARAALREMRVHTLYVNDRARPWGEEVVHRMCVAGACKALQLDHWGFSHAAAAGADRWAATLPALTGLVLSIGPPGYYKQGVPGMQKCEEHWYTALAGCSALRELRLVVRAYELGLPHVGTGLHYALSEVPAHLTRLVLQLDFGPSRKRGSVPTAVSVVRLFELLEEVPLQRFLQRFADLKTLDVVLASDREGDTASWCTEELCEQTWDVIFEKLPGIVKTPGMLHCTIRAD</sequence>
<comment type="caution">
    <text evidence="1">The sequence shown here is derived from an EMBL/GenBank/DDBJ whole genome shotgun (WGS) entry which is preliminary data.</text>
</comment>
<organism evidence="1 2">
    <name type="scientific">Phanerochaete sordida</name>
    <dbReference type="NCBI Taxonomy" id="48140"/>
    <lineage>
        <taxon>Eukaryota</taxon>
        <taxon>Fungi</taxon>
        <taxon>Dikarya</taxon>
        <taxon>Basidiomycota</taxon>
        <taxon>Agaricomycotina</taxon>
        <taxon>Agaricomycetes</taxon>
        <taxon>Polyporales</taxon>
        <taxon>Phanerochaetaceae</taxon>
        <taxon>Phanerochaete</taxon>
    </lineage>
</organism>
<gene>
    <name evidence="1" type="ORF">PsYK624_106950</name>
</gene>
<evidence type="ECO:0000313" key="1">
    <source>
        <dbReference type="EMBL" id="GJE94525.1"/>
    </source>
</evidence>
<evidence type="ECO:0000313" key="2">
    <source>
        <dbReference type="Proteomes" id="UP000703269"/>
    </source>
</evidence>